<dbReference type="SUPFAM" id="SSF55961">
    <property type="entry name" value="Bet v1-like"/>
    <property type="match status" value="1"/>
</dbReference>
<name>A0A921KCH9_SPOPS</name>
<accession>A0A921KCH9</accession>
<evidence type="ECO:0000256" key="1">
    <source>
        <dbReference type="ARBA" id="ARBA00006817"/>
    </source>
</evidence>
<evidence type="ECO:0000313" key="4">
    <source>
        <dbReference type="Proteomes" id="UP000698173"/>
    </source>
</evidence>
<dbReference type="Proteomes" id="UP000698173">
    <property type="component" value="Unassembled WGS sequence"/>
</dbReference>
<dbReference type="AlphaFoldDB" id="A0A921KCH9"/>
<evidence type="ECO:0000313" key="3">
    <source>
        <dbReference type="EMBL" id="HJF31765.1"/>
    </source>
</evidence>
<proteinExistence type="inferred from homology"/>
<dbReference type="InterPro" id="IPR013538">
    <property type="entry name" value="ASHA1/2-like_C"/>
</dbReference>
<comment type="similarity">
    <text evidence="1">Belongs to the AHA1 family.</text>
</comment>
<organism evidence="3 4">
    <name type="scientific">Sporosarcina psychrophila</name>
    <name type="common">Bacillus psychrophilus</name>
    <dbReference type="NCBI Taxonomy" id="1476"/>
    <lineage>
        <taxon>Bacteria</taxon>
        <taxon>Bacillati</taxon>
        <taxon>Bacillota</taxon>
        <taxon>Bacilli</taxon>
        <taxon>Bacillales</taxon>
        <taxon>Caryophanaceae</taxon>
        <taxon>Sporosarcina</taxon>
    </lineage>
</organism>
<sequence length="132" mass="14847">MDNNTPDTSSVLINGDKETVWDSVTNEDKLLHWYAPGSPWEIPTLKAGEKVIFTFMPSAHNNLTEEHQMSLTIEKVIPYKEFTLYLDSQKLLLSFSLVEEGNHTTVTINSGGYDESLANLKALIEGEELPYV</sequence>
<dbReference type="Gene3D" id="3.30.530.20">
    <property type="match status" value="1"/>
</dbReference>
<reference evidence="3" key="1">
    <citation type="journal article" date="2021" name="PeerJ">
        <title>Extensive microbial diversity within the chicken gut microbiome revealed by metagenomics and culture.</title>
        <authorList>
            <person name="Gilroy R."/>
            <person name="Ravi A."/>
            <person name="Getino M."/>
            <person name="Pursley I."/>
            <person name="Horton D.L."/>
            <person name="Alikhan N.F."/>
            <person name="Baker D."/>
            <person name="Gharbi K."/>
            <person name="Hall N."/>
            <person name="Watson M."/>
            <person name="Adriaenssens E.M."/>
            <person name="Foster-Nyarko E."/>
            <person name="Jarju S."/>
            <person name="Secka A."/>
            <person name="Antonio M."/>
            <person name="Oren A."/>
            <person name="Chaudhuri R.R."/>
            <person name="La Ragione R."/>
            <person name="Hildebrand F."/>
            <person name="Pallen M.J."/>
        </authorList>
    </citation>
    <scope>NUCLEOTIDE SEQUENCE</scope>
    <source>
        <strain evidence="3">CHK171-7178</strain>
    </source>
</reference>
<dbReference type="InterPro" id="IPR023393">
    <property type="entry name" value="START-like_dom_sf"/>
</dbReference>
<dbReference type="Pfam" id="PF08327">
    <property type="entry name" value="AHSA1"/>
    <property type="match status" value="1"/>
</dbReference>
<feature type="domain" description="Activator of Hsp90 ATPase homologue 1/2-like C-terminal" evidence="2">
    <location>
        <begin position="17"/>
        <end position="119"/>
    </location>
</feature>
<dbReference type="EMBL" id="DYWT01000137">
    <property type="protein sequence ID" value="HJF31765.1"/>
    <property type="molecule type" value="Genomic_DNA"/>
</dbReference>
<reference evidence="3" key="2">
    <citation type="submission" date="2021-09" db="EMBL/GenBank/DDBJ databases">
        <authorList>
            <person name="Gilroy R."/>
        </authorList>
    </citation>
    <scope>NUCLEOTIDE SEQUENCE</scope>
    <source>
        <strain evidence="3">CHK171-7178</strain>
    </source>
</reference>
<gene>
    <name evidence="3" type="ORF">K8V56_08295</name>
</gene>
<evidence type="ECO:0000259" key="2">
    <source>
        <dbReference type="Pfam" id="PF08327"/>
    </source>
</evidence>
<comment type="caution">
    <text evidence="3">The sequence shown here is derived from an EMBL/GenBank/DDBJ whole genome shotgun (WGS) entry which is preliminary data.</text>
</comment>
<protein>
    <recommendedName>
        <fullName evidence="2">Activator of Hsp90 ATPase homologue 1/2-like C-terminal domain-containing protein</fullName>
    </recommendedName>
</protein>